<evidence type="ECO:0000313" key="4">
    <source>
        <dbReference type="EMBL" id="KRP74855.1"/>
    </source>
</evidence>
<keyword evidence="2" id="KW-0067">ATP-binding</keyword>
<dbReference type="RefSeq" id="WP_057700701.1">
    <property type="nucleotide sequence ID" value="NZ_JYLN01000001.1"/>
</dbReference>
<dbReference type="Proteomes" id="UP000050852">
    <property type="component" value="Unassembled WGS sequence"/>
</dbReference>
<comment type="caution">
    <text evidence="4">The sequence shown here is derived from an EMBL/GenBank/DDBJ whole genome shotgun (WGS) entry which is preliminary data.</text>
</comment>
<reference evidence="4 5" key="1">
    <citation type="submission" date="2015-02" db="EMBL/GenBank/DDBJ databases">
        <title>Two Pseudomonas sp. nov., isolated from raw milk.</title>
        <authorList>
            <person name="Wenning M."/>
            <person name="von Neubeck M."/>
            <person name="Huptas C."/>
            <person name="Scherer S."/>
        </authorList>
    </citation>
    <scope>NUCLEOTIDE SEQUENCE [LARGE SCALE GENOMIC DNA]</scope>
    <source>
        <strain evidence="4 5">DSM 29164</strain>
    </source>
</reference>
<proteinExistence type="predicted"/>
<dbReference type="OrthoDB" id="6421666at2"/>
<dbReference type="InterPro" id="IPR010488">
    <property type="entry name" value="Zeta_toxin_domain"/>
</dbReference>
<dbReference type="AlphaFoldDB" id="A0A0R3ANI2"/>
<dbReference type="GO" id="GO:0016301">
    <property type="term" value="F:kinase activity"/>
    <property type="evidence" value="ECO:0007669"/>
    <property type="project" value="InterPro"/>
</dbReference>
<dbReference type="Pfam" id="PF06414">
    <property type="entry name" value="Zeta_toxin"/>
    <property type="match status" value="1"/>
</dbReference>
<protein>
    <submittedName>
        <fullName evidence="4">Zeta toxin</fullName>
    </submittedName>
</protein>
<organism evidence="4 5">
    <name type="scientific">Pseudomonas paralactis</name>
    <dbReference type="NCBI Taxonomy" id="1615673"/>
    <lineage>
        <taxon>Bacteria</taxon>
        <taxon>Pseudomonadati</taxon>
        <taxon>Pseudomonadota</taxon>
        <taxon>Gammaproteobacteria</taxon>
        <taxon>Pseudomonadales</taxon>
        <taxon>Pseudomonadaceae</taxon>
        <taxon>Pseudomonas</taxon>
    </lineage>
</organism>
<dbReference type="EMBL" id="JYLN01000001">
    <property type="protein sequence ID" value="KRP74855.1"/>
    <property type="molecule type" value="Genomic_DNA"/>
</dbReference>
<dbReference type="PATRIC" id="fig|1615673.3.peg.1191"/>
<evidence type="ECO:0000256" key="2">
    <source>
        <dbReference type="ARBA" id="ARBA00022840"/>
    </source>
</evidence>
<accession>A0A0R3ANI2</accession>
<sequence>MTQEEQAVSERAVVFAKQNRTRIARELACLETYPSDEYPVSVFMAGSPGAGKTEVSRAFIGMMQAGGSNALRIDPDDFRDYFPEYTGRNSSLFQRGVTTFVERTLDLVYQQRQSFLLDGTLANLEVARRNISRALDKQNRSAQVIYVYQRPELAWEFVLAREKKDGRNIPCPEFVRQFYAAKMSVCALKREFQDALQVDVIIKDNDGGNEDIGIDLSADEIDVFVSQPYDQNELERILNGESQ</sequence>
<evidence type="ECO:0000259" key="3">
    <source>
        <dbReference type="Pfam" id="PF06414"/>
    </source>
</evidence>
<evidence type="ECO:0000256" key="1">
    <source>
        <dbReference type="ARBA" id="ARBA00022741"/>
    </source>
</evidence>
<evidence type="ECO:0000313" key="5">
    <source>
        <dbReference type="Proteomes" id="UP000050852"/>
    </source>
</evidence>
<keyword evidence="1" id="KW-0547">Nucleotide-binding</keyword>
<dbReference type="GO" id="GO:0005524">
    <property type="term" value="F:ATP binding"/>
    <property type="evidence" value="ECO:0007669"/>
    <property type="project" value="UniProtKB-KW"/>
</dbReference>
<dbReference type="Gene3D" id="3.40.50.300">
    <property type="entry name" value="P-loop containing nucleotide triphosphate hydrolases"/>
    <property type="match status" value="1"/>
</dbReference>
<name>A0A0R3ANI2_9PSED</name>
<dbReference type="InterPro" id="IPR027417">
    <property type="entry name" value="P-loop_NTPase"/>
</dbReference>
<gene>
    <name evidence="4" type="ORF">TX23_01340</name>
</gene>
<dbReference type="SUPFAM" id="SSF52540">
    <property type="entry name" value="P-loop containing nucleoside triphosphate hydrolases"/>
    <property type="match status" value="1"/>
</dbReference>
<feature type="domain" description="Zeta toxin" evidence="3">
    <location>
        <begin position="27"/>
        <end position="212"/>
    </location>
</feature>